<keyword evidence="1" id="KW-0813">Transport</keyword>
<dbReference type="EMBL" id="FNEE01000017">
    <property type="protein sequence ID" value="SDK58979.1"/>
    <property type="molecule type" value="Genomic_DNA"/>
</dbReference>
<gene>
    <name evidence="10" type="ORF">SAMN05428953_11761</name>
</gene>
<evidence type="ECO:0000256" key="8">
    <source>
        <dbReference type="SAM" id="SignalP"/>
    </source>
</evidence>
<keyword evidence="6" id="KW-0853">WD repeat</keyword>
<feature type="chain" id="PRO_5011718777" evidence="8">
    <location>
        <begin position="23"/>
        <end position="428"/>
    </location>
</feature>
<keyword evidence="11" id="KW-1185">Reference proteome</keyword>
<dbReference type="InterPro" id="IPR002327">
    <property type="entry name" value="Cyt_c_1A/1B"/>
</dbReference>
<keyword evidence="3 7" id="KW-0479">Metal-binding</keyword>
<evidence type="ECO:0000256" key="5">
    <source>
        <dbReference type="ARBA" id="ARBA00023004"/>
    </source>
</evidence>
<dbReference type="GO" id="GO:0020037">
    <property type="term" value="F:heme binding"/>
    <property type="evidence" value="ECO:0007669"/>
    <property type="project" value="InterPro"/>
</dbReference>
<dbReference type="PROSITE" id="PS51007">
    <property type="entry name" value="CYTC"/>
    <property type="match status" value="1"/>
</dbReference>
<evidence type="ECO:0000256" key="2">
    <source>
        <dbReference type="ARBA" id="ARBA00022617"/>
    </source>
</evidence>
<dbReference type="SUPFAM" id="SSF50978">
    <property type="entry name" value="WD40 repeat-like"/>
    <property type="match status" value="1"/>
</dbReference>
<protein>
    <submittedName>
        <fullName evidence="10">Cytochrome c</fullName>
    </submittedName>
</protein>
<dbReference type="Pfam" id="PF00400">
    <property type="entry name" value="WD40"/>
    <property type="match status" value="5"/>
</dbReference>
<dbReference type="PANTHER" id="PTHR19879">
    <property type="entry name" value="TRANSCRIPTION INITIATION FACTOR TFIID"/>
    <property type="match status" value="1"/>
</dbReference>
<dbReference type="PANTHER" id="PTHR19879:SF9">
    <property type="entry name" value="TRANSCRIPTION INITIATION FACTOR TFIID SUBUNIT 5"/>
    <property type="match status" value="1"/>
</dbReference>
<dbReference type="RefSeq" id="WP_091597669.1">
    <property type="nucleotide sequence ID" value="NZ_FNEE01000017.1"/>
</dbReference>
<evidence type="ECO:0000256" key="1">
    <source>
        <dbReference type="ARBA" id="ARBA00022448"/>
    </source>
</evidence>
<evidence type="ECO:0000256" key="7">
    <source>
        <dbReference type="PROSITE-ProRule" id="PRU00433"/>
    </source>
</evidence>
<evidence type="ECO:0000259" key="9">
    <source>
        <dbReference type="PROSITE" id="PS51007"/>
    </source>
</evidence>
<sequence>MHKTLATALLAAVFLAGATAHGAELRGHGGPVRAISVAPDGKTVATGSFDTKAIIWSLETGEARDVLLFHEGEVTAVAALPNGRFASAGADGRIAIWQIGRGEPAQILEGHTGPVADLELSPDGSMLASASWDTTVRLWPLAGGPARVLEGHRANVNALAFLADATLVSAGYDATVIFWPSQAGAAPLRAIMPTPLNALARASGDRLFVAGADGQLRLLDRRGKVQLEVPVLGKPVIALAATPDANYLAVAGIGDGILLLDAISLSTIRTLDTSGVAVWSLAFAAGGKTLLAGGADHLVREWNVERGERLGAATAGRTDPMARYAGNPDAEVFRACVACHTLDPNDGHRAGPTLHGIFGRKIASVPGYHYSPAFRKMDIVWTPETVSELFELGPNAYTPGTKMPEQTISNAEDRAALIRFLQAETRTD</sequence>
<dbReference type="SUPFAM" id="SSF46626">
    <property type="entry name" value="Cytochrome c"/>
    <property type="match status" value="1"/>
</dbReference>
<dbReference type="InterPro" id="IPR001680">
    <property type="entry name" value="WD40_rpt"/>
</dbReference>
<dbReference type="AlphaFoldDB" id="A0A1G9D4Y6"/>
<feature type="repeat" description="WD" evidence="6">
    <location>
        <begin position="25"/>
        <end position="66"/>
    </location>
</feature>
<dbReference type="InterPro" id="IPR015943">
    <property type="entry name" value="WD40/YVTN_repeat-like_dom_sf"/>
</dbReference>
<dbReference type="Gene3D" id="2.130.10.10">
    <property type="entry name" value="YVTN repeat-like/Quinoprotein amine dehydrogenase"/>
    <property type="match status" value="2"/>
</dbReference>
<organism evidence="10 11">
    <name type="scientific">Mesorhizobium muleiense</name>
    <dbReference type="NCBI Taxonomy" id="1004279"/>
    <lineage>
        <taxon>Bacteria</taxon>
        <taxon>Pseudomonadati</taxon>
        <taxon>Pseudomonadota</taxon>
        <taxon>Alphaproteobacteria</taxon>
        <taxon>Hyphomicrobiales</taxon>
        <taxon>Phyllobacteriaceae</taxon>
        <taxon>Mesorhizobium</taxon>
    </lineage>
</organism>
<dbReference type="InterPro" id="IPR036322">
    <property type="entry name" value="WD40_repeat_dom_sf"/>
</dbReference>
<evidence type="ECO:0000313" key="10">
    <source>
        <dbReference type="EMBL" id="SDK58979.1"/>
    </source>
</evidence>
<evidence type="ECO:0000256" key="3">
    <source>
        <dbReference type="ARBA" id="ARBA00022723"/>
    </source>
</evidence>
<dbReference type="Proteomes" id="UP000198894">
    <property type="component" value="Unassembled WGS sequence"/>
</dbReference>
<dbReference type="PRINTS" id="PR00604">
    <property type="entry name" value="CYTCHRMECIAB"/>
</dbReference>
<dbReference type="CDD" id="cd00200">
    <property type="entry name" value="WD40"/>
    <property type="match status" value="1"/>
</dbReference>
<keyword evidence="4" id="KW-0249">Electron transport</keyword>
<keyword evidence="8" id="KW-0732">Signal</keyword>
<dbReference type="SMART" id="SM00320">
    <property type="entry name" value="WD40"/>
    <property type="match status" value="7"/>
</dbReference>
<feature type="repeat" description="WD" evidence="6">
    <location>
        <begin position="108"/>
        <end position="139"/>
    </location>
</feature>
<evidence type="ECO:0000256" key="4">
    <source>
        <dbReference type="ARBA" id="ARBA00022982"/>
    </source>
</evidence>
<dbReference type="PROSITE" id="PS50294">
    <property type="entry name" value="WD_REPEATS_REGION"/>
    <property type="match status" value="3"/>
</dbReference>
<dbReference type="PROSITE" id="PS50082">
    <property type="entry name" value="WD_REPEATS_2"/>
    <property type="match status" value="5"/>
</dbReference>
<evidence type="ECO:0000256" key="6">
    <source>
        <dbReference type="PROSITE-ProRule" id="PRU00221"/>
    </source>
</evidence>
<keyword evidence="5 7" id="KW-0408">Iron</keyword>
<accession>A0A1G9D4Y6</accession>
<keyword evidence="2 7" id="KW-0349">Heme</keyword>
<dbReference type="Gene3D" id="1.10.760.10">
    <property type="entry name" value="Cytochrome c-like domain"/>
    <property type="match status" value="1"/>
</dbReference>
<feature type="signal peptide" evidence="8">
    <location>
        <begin position="1"/>
        <end position="22"/>
    </location>
</feature>
<feature type="repeat" description="WD" evidence="6">
    <location>
        <begin position="271"/>
        <end position="312"/>
    </location>
</feature>
<dbReference type="GO" id="GO:0009055">
    <property type="term" value="F:electron transfer activity"/>
    <property type="evidence" value="ECO:0007669"/>
    <property type="project" value="InterPro"/>
</dbReference>
<feature type="domain" description="Cytochrome c" evidence="9">
    <location>
        <begin position="302"/>
        <end position="425"/>
    </location>
</feature>
<evidence type="ECO:0000313" key="11">
    <source>
        <dbReference type="Proteomes" id="UP000198894"/>
    </source>
</evidence>
<feature type="repeat" description="WD" evidence="6">
    <location>
        <begin position="149"/>
        <end position="179"/>
    </location>
</feature>
<proteinExistence type="predicted"/>
<dbReference type="GO" id="GO:0046872">
    <property type="term" value="F:metal ion binding"/>
    <property type="evidence" value="ECO:0007669"/>
    <property type="project" value="UniProtKB-KW"/>
</dbReference>
<feature type="repeat" description="WD" evidence="6">
    <location>
        <begin position="67"/>
        <end position="107"/>
    </location>
</feature>
<name>A0A1G9D4Y6_9HYPH</name>
<dbReference type="InterPro" id="IPR036909">
    <property type="entry name" value="Cyt_c-like_dom_sf"/>
</dbReference>
<dbReference type="InterPro" id="IPR009056">
    <property type="entry name" value="Cyt_c-like_dom"/>
</dbReference>
<reference evidence="11" key="1">
    <citation type="submission" date="2016-10" db="EMBL/GenBank/DDBJ databases">
        <authorList>
            <person name="Varghese N."/>
            <person name="Submissions S."/>
        </authorList>
    </citation>
    <scope>NUCLEOTIDE SEQUENCE [LARGE SCALE GENOMIC DNA]</scope>
    <source>
        <strain evidence="11">CGMCC 1.11022</strain>
    </source>
</reference>